<proteinExistence type="predicted"/>
<dbReference type="InterPro" id="IPR042411">
    <property type="entry name" value="WDR27"/>
</dbReference>
<dbReference type="InterPro" id="IPR015943">
    <property type="entry name" value="WD40/YVTN_repeat-like_dom_sf"/>
</dbReference>
<sequence>MADDGDSCLEDEQVAIVTEKLALIMTSPTPVSHVQLACCSSHCAFPWQGNELRVYINNDFGAKPLKLIGHHENISALAFGTRQDPFLLCSASNDYVIVWDIERCYRRDIEGLTASGVVIGTCLGRVQHLSLCSENEKVAVCSGVKTYILHMQKKELIISLSGHLGAVTAAEFCPWTGHILVTTSEDRTFKVWDLRTEETLYQSAVLSASPLLSLFISAEKRQLVTGSANGQVWAFSLPDDFRCRMVTRVDLQKVEQRRLKHVEGSPVNEPERQLQCLFPGSVHGEQADTVEISRPILRISPCSVLPSSVHDQERGGNFYWIGSSDSLYVLDIDAAELRTTLYLKDYPNLTISMAGSWAIHEGDKGKTLCLMSSPFESAIALFEVQVPEYSFSPCPWEEILSVIPSGPLLPESPLNAVLVKKEVSKVSKVSKPIQKPGPDVKVALKDRPVTFHQRVKSSGYTTRPWNCTSKASSQKKNTALIKTRKKIRGIFPEYAEDSGVPTVLCNQASTAERPIPVCCLQYSGDGKQILCGLGNASALLYKSTLTGTPAVYTGHDGPINSVDWSFNRQWVVTSSEDRTARVWPIGNAEPTLIMGGEKFSKPVKSAQFYYLDKFLLLSSGNALHLYLYHLDMARDDIKRYHQKSLCKLVGKFKMSSGTDITCTSAINQLYSYIVLAAGVDRSVEVFDMNVGHICADIPDAHTRAVHHISQNQGSMFSSQAHDLYSLFLTSAATDGLKLWDLRTLRCVRRYEGHTNRCHPCSSTFSPCGRYIATGSEDNCAYIYDVRSCTYLHKLQRHSDTVLTVAFNPAKPELVMGTLDGKLQLFRPSDGAAVL</sequence>
<evidence type="ECO:0008006" key="4">
    <source>
        <dbReference type="Google" id="ProtNLM"/>
    </source>
</evidence>
<evidence type="ECO:0000313" key="2">
    <source>
        <dbReference type="EMBL" id="KAG5831364.1"/>
    </source>
</evidence>
<dbReference type="Gene3D" id="2.130.10.10">
    <property type="entry name" value="YVTN repeat-like/Quinoprotein amine dehydrogenase"/>
    <property type="match status" value="3"/>
</dbReference>
<evidence type="ECO:0000256" key="1">
    <source>
        <dbReference type="PROSITE-ProRule" id="PRU00221"/>
    </source>
</evidence>
<evidence type="ECO:0000313" key="3">
    <source>
        <dbReference type="Proteomes" id="UP001044222"/>
    </source>
</evidence>
<dbReference type="PROSITE" id="PS50082">
    <property type="entry name" value="WD_REPEATS_2"/>
    <property type="match status" value="4"/>
</dbReference>
<feature type="repeat" description="WD" evidence="1">
    <location>
        <begin position="160"/>
        <end position="202"/>
    </location>
</feature>
<dbReference type="SUPFAM" id="SSF50998">
    <property type="entry name" value="Quinoprotein alcohol dehydrogenase-like"/>
    <property type="match status" value="1"/>
</dbReference>
<organism evidence="2 3">
    <name type="scientific">Anguilla anguilla</name>
    <name type="common">European freshwater eel</name>
    <name type="synonym">Muraena anguilla</name>
    <dbReference type="NCBI Taxonomy" id="7936"/>
    <lineage>
        <taxon>Eukaryota</taxon>
        <taxon>Metazoa</taxon>
        <taxon>Chordata</taxon>
        <taxon>Craniata</taxon>
        <taxon>Vertebrata</taxon>
        <taxon>Euteleostomi</taxon>
        <taxon>Actinopterygii</taxon>
        <taxon>Neopterygii</taxon>
        <taxon>Teleostei</taxon>
        <taxon>Anguilliformes</taxon>
        <taxon>Anguillidae</taxon>
        <taxon>Anguilla</taxon>
    </lineage>
</organism>
<dbReference type="SUPFAM" id="SSF50978">
    <property type="entry name" value="WD40 repeat-like"/>
    <property type="match status" value="1"/>
</dbReference>
<dbReference type="Pfam" id="PF00400">
    <property type="entry name" value="WD40"/>
    <property type="match status" value="4"/>
</dbReference>
<reference evidence="2" key="1">
    <citation type="submission" date="2021-01" db="EMBL/GenBank/DDBJ databases">
        <title>A chromosome-scale assembly of European eel, Anguilla anguilla.</title>
        <authorList>
            <person name="Henkel C."/>
            <person name="Jong-Raadsen S.A."/>
            <person name="Dufour S."/>
            <person name="Weltzien F.-A."/>
            <person name="Palstra A.P."/>
            <person name="Pelster B."/>
            <person name="Spaink H.P."/>
            <person name="Van Den Thillart G.E."/>
            <person name="Jansen H."/>
            <person name="Zahm M."/>
            <person name="Klopp C."/>
            <person name="Cedric C."/>
            <person name="Louis A."/>
            <person name="Berthelot C."/>
            <person name="Parey E."/>
            <person name="Roest Crollius H."/>
            <person name="Montfort J."/>
            <person name="Robinson-Rechavi M."/>
            <person name="Bucao C."/>
            <person name="Bouchez O."/>
            <person name="Gislard M."/>
            <person name="Lluch J."/>
            <person name="Milhes M."/>
            <person name="Lampietro C."/>
            <person name="Lopez Roques C."/>
            <person name="Donnadieu C."/>
            <person name="Braasch I."/>
            <person name="Desvignes T."/>
            <person name="Postlethwait J."/>
            <person name="Bobe J."/>
            <person name="Guiguen Y."/>
            <person name="Dirks R."/>
        </authorList>
    </citation>
    <scope>NUCLEOTIDE SEQUENCE</scope>
    <source>
        <strain evidence="2">Tag_6206</strain>
        <tissue evidence="2">Liver</tissue>
    </source>
</reference>
<protein>
    <recommendedName>
        <fullName evidence="4">WD repeat-containing protein 27</fullName>
    </recommendedName>
</protein>
<dbReference type="InterPro" id="IPR001680">
    <property type="entry name" value="WD40_rpt"/>
</dbReference>
<comment type="caution">
    <text evidence="2">The sequence shown here is derived from an EMBL/GenBank/DDBJ whole genome shotgun (WGS) entry which is preliminary data.</text>
</comment>
<dbReference type="Proteomes" id="UP001044222">
    <property type="component" value="Chromosome 18"/>
</dbReference>
<dbReference type="EMBL" id="JAFIRN010000018">
    <property type="protein sequence ID" value="KAG5831364.1"/>
    <property type="molecule type" value="Genomic_DNA"/>
</dbReference>
<dbReference type="PANTHER" id="PTHR44525:SF1">
    <property type="entry name" value="WD REPEAT-CONTAINING PROTEIN 27"/>
    <property type="match status" value="1"/>
</dbReference>
<name>A0A9D3LJI1_ANGAN</name>
<keyword evidence="1" id="KW-0853">WD repeat</keyword>
<dbReference type="InterPro" id="IPR036322">
    <property type="entry name" value="WD40_repeat_dom_sf"/>
</dbReference>
<dbReference type="InterPro" id="IPR011047">
    <property type="entry name" value="Quinoprotein_ADH-like_sf"/>
</dbReference>
<feature type="repeat" description="WD" evidence="1">
    <location>
        <begin position="794"/>
        <end position="834"/>
    </location>
</feature>
<dbReference type="PROSITE" id="PS50294">
    <property type="entry name" value="WD_REPEATS_REGION"/>
    <property type="match status" value="3"/>
</dbReference>
<feature type="repeat" description="WD" evidence="1">
    <location>
        <begin position="552"/>
        <end position="593"/>
    </location>
</feature>
<keyword evidence="3" id="KW-1185">Reference proteome</keyword>
<feature type="repeat" description="WD" evidence="1">
    <location>
        <begin position="67"/>
        <end position="102"/>
    </location>
</feature>
<dbReference type="AlphaFoldDB" id="A0A9D3LJI1"/>
<gene>
    <name evidence="2" type="ORF">ANANG_G00302970</name>
</gene>
<dbReference type="SMART" id="SM00320">
    <property type="entry name" value="WD40"/>
    <property type="match status" value="9"/>
</dbReference>
<dbReference type="PANTHER" id="PTHR44525">
    <property type="entry name" value="WD REPEAT-CONTAINING PROTEIN 27"/>
    <property type="match status" value="1"/>
</dbReference>
<accession>A0A9D3LJI1</accession>